<dbReference type="EMBL" id="CP104013">
    <property type="protein sequence ID" value="UYP48088.1"/>
    <property type="molecule type" value="Genomic_DNA"/>
</dbReference>
<name>A0ABY6HX36_9ARCH</name>
<sequence>MVMLAKTTLLKSIHGFVQFRVNNRFQTTETHRHDIKYSERESWVFNRAKQVDRITAYNGFNPERQVISYGHVIFHSETLWLVKNQKFYTMGN</sequence>
<accession>A0ABY6HX36</accession>
<gene>
    <name evidence="1" type="ORF">NEF87_004373</name>
</gene>
<evidence type="ECO:0000313" key="1">
    <source>
        <dbReference type="EMBL" id="UYP48088.1"/>
    </source>
</evidence>
<reference evidence="1" key="1">
    <citation type="submission" date="2022-09" db="EMBL/GenBank/DDBJ databases">
        <title>Actin cytoskeleton and complex cell architecture in an #Asgard archaeon.</title>
        <authorList>
            <person name="Ponce Toledo R.I."/>
            <person name="Schleper C."/>
            <person name="Rodrigues Oliveira T."/>
            <person name="Wollweber F."/>
            <person name="Xu J."/>
            <person name="Rittmann S."/>
            <person name="Klingl A."/>
            <person name="Pilhofer M."/>
        </authorList>
    </citation>
    <scope>NUCLEOTIDE SEQUENCE</scope>
    <source>
        <strain evidence="1">B-35</strain>
    </source>
</reference>
<organism evidence="1 2">
    <name type="scientific">Candidatus Lokiarchaeum ossiferum</name>
    <dbReference type="NCBI Taxonomy" id="2951803"/>
    <lineage>
        <taxon>Archaea</taxon>
        <taxon>Promethearchaeati</taxon>
        <taxon>Promethearchaeota</taxon>
        <taxon>Promethearchaeia</taxon>
        <taxon>Promethearchaeales</taxon>
        <taxon>Promethearchaeaceae</taxon>
        <taxon>Candidatus Lokiarchaeum</taxon>
    </lineage>
</organism>
<protein>
    <submittedName>
        <fullName evidence="1">Uncharacterized protein</fullName>
    </submittedName>
</protein>
<dbReference type="Proteomes" id="UP001208689">
    <property type="component" value="Chromosome"/>
</dbReference>
<keyword evidence="2" id="KW-1185">Reference proteome</keyword>
<proteinExistence type="predicted"/>
<evidence type="ECO:0000313" key="2">
    <source>
        <dbReference type="Proteomes" id="UP001208689"/>
    </source>
</evidence>